<name>A0ABX1H332_9ACTN</name>
<evidence type="ECO:0000313" key="1">
    <source>
        <dbReference type="EMBL" id="NKI42755.1"/>
    </source>
</evidence>
<reference evidence="1 2" key="1">
    <citation type="submission" date="2020-04" db="EMBL/GenBank/DDBJ databases">
        <title>Phylogenetic Diversity and Antibacterial Activity against Ralstonia solanacearum of Endophytic Actinomycete Isolated from Moss.</title>
        <authorList>
            <person name="Zhuang X."/>
        </authorList>
    </citation>
    <scope>NUCLEOTIDE SEQUENCE [LARGE SCALE GENOMIC DNA]</scope>
    <source>
        <strain evidence="1 2">LD120</strain>
    </source>
</reference>
<sequence>MVGGPGDPGRLERLLNWVARNFELLLAVLGAITVGVLDLFGDALGEDATAGATVLVLGALASGSLRQRRRDDRLAEAVDAIQRAFQDMEMVRSLTGGEIGAELRKARETTDLWVFKGGTGTYLRAVTLPECVERARGSRSSLTFTIEVVDPTDVRACAAYARFRGSYTPAEGHLDPETWTPERTSKESYATVLAAAWHLQRLLGMTVHLYLSSTAPTLRFDMSQSRLIITQDDPSRPGLLVTENHPLHRYYRIELKQSHDQARKIELGRARRLGDDPTTDQTRDFFEDVGLPLPAVFSDTDVRQIVEKALHAANPYPI</sequence>
<gene>
    <name evidence="1" type="ORF">HFV08_16240</name>
</gene>
<comment type="caution">
    <text evidence="1">The sequence shown here is derived from an EMBL/GenBank/DDBJ whole genome shotgun (WGS) entry which is preliminary data.</text>
</comment>
<proteinExistence type="predicted"/>
<dbReference type="RefSeq" id="WP_168540133.1">
    <property type="nucleotide sequence ID" value="NZ_JAAWWP010000009.1"/>
</dbReference>
<evidence type="ECO:0000313" key="2">
    <source>
        <dbReference type="Proteomes" id="UP000772196"/>
    </source>
</evidence>
<accession>A0ABX1H332</accession>
<dbReference type="EMBL" id="JAAWWP010000009">
    <property type="protein sequence ID" value="NKI42755.1"/>
    <property type="molecule type" value="Genomic_DNA"/>
</dbReference>
<dbReference type="Proteomes" id="UP000772196">
    <property type="component" value="Unassembled WGS sequence"/>
</dbReference>
<organism evidence="1 2">
    <name type="scientific">Streptomyces physcomitrii</name>
    <dbReference type="NCBI Taxonomy" id="2724184"/>
    <lineage>
        <taxon>Bacteria</taxon>
        <taxon>Bacillati</taxon>
        <taxon>Actinomycetota</taxon>
        <taxon>Actinomycetes</taxon>
        <taxon>Kitasatosporales</taxon>
        <taxon>Streptomycetaceae</taxon>
        <taxon>Streptomyces</taxon>
    </lineage>
</organism>
<protein>
    <submittedName>
        <fullName evidence="1">Uncharacterized protein</fullName>
    </submittedName>
</protein>
<keyword evidence="2" id="KW-1185">Reference proteome</keyword>